<protein>
    <submittedName>
        <fullName evidence="2">Uncharacterized protein</fullName>
    </submittedName>
</protein>
<feature type="compositionally biased region" description="Basic and acidic residues" evidence="1">
    <location>
        <begin position="67"/>
        <end position="77"/>
    </location>
</feature>
<dbReference type="AlphaFoldDB" id="A0A6G0WTK1"/>
<organism evidence="2 3">
    <name type="scientific">Aphanomyces euteiches</name>
    <dbReference type="NCBI Taxonomy" id="100861"/>
    <lineage>
        <taxon>Eukaryota</taxon>
        <taxon>Sar</taxon>
        <taxon>Stramenopiles</taxon>
        <taxon>Oomycota</taxon>
        <taxon>Saprolegniomycetes</taxon>
        <taxon>Saprolegniales</taxon>
        <taxon>Verrucalvaceae</taxon>
        <taxon>Aphanomyces</taxon>
    </lineage>
</organism>
<dbReference type="VEuPathDB" id="FungiDB:AeMF1_010361"/>
<dbReference type="EMBL" id="VJMJ01000151">
    <property type="protein sequence ID" value="KAF0730768.1"/>
    <property type="molecule type" value="Genomic_DNA"/>
</dbReference>
<sequence length="210" mass="23307">METESQRGDDDIRDAPISKNQQAIVEGTIPRLNLPDKLKAKPGHASARLYKEPGVATTSRPRWTSRKPGDAVEEDKLLPLPTGTRGEKEPKTPTLPPTPLLDNDVFEASLLEEIETYVRDKIQANEVKDIQAYVLARLSENQVRTWLPGMVERLQKDLLDNGTSSSLETQSSLCIVMDGLSQIGVASPLVGMYTDEEEEMLAKLELRTVL</sequence>
<dbReference type="OrthoDB" id="79470at2759"/>
<accession>A0A6G0WTK1</accession>
<evidence type="ECO:0000256" key="1">
    <source>
        <dbReference type="SAM" id="MobiDB-lite"/>
    </source>
</evidence>
<evidence type="ECO:0000313" key="2">
    <source>
        <dbReference type="EMBL" id="KAF0730768.1"/>
    </source>
</evidence>
<reference evidence="2 3" key="1">
    <citation type="submission" date="2019-07" db="EMBL/GenBank/DDBJ databases">
        <title>Genomics analysis of Aphanomyces spp. identifies a new class of oomycete effector associated with host adaptation.</title>
        <authorList>
            <person name="Gaulin E."/>
        </authorList>
    </citation>
    <scope>NUCLEOTIDE SEQUENCE [LARGE SCALE GENOMIC DNA]</scope>
    <source>
        <strain evidence="2 3">ATCC 201684</strain>
    </source>
</reference>
<evidence type="ECO:0000313" key="3">
    <source>
        <dbReference type="Proteomes" id="UP000481153"/>
    </source>
</evidence>
<comment type="caution">
    <text evidence="2">The sequence shown here is derived from an EMBL/GenBank/DDBJ whole genome shotgun (WGS) entry which is preliminary data.</text>
</comment>
<feature type="compositionally biased region" description="Basic and acidic residues" evidence="1">
    <location>
        <begin position="1"/>
        <end position="16"/>
    </location>
</feature>
<dbReference type="Proteomes" id="UP000481153">
    <property type="component" value="Unassembled WGS sequence"/>
</dbReference>
<keyword evidence="3" id="KW-1185">Reference proteome</keyword>
<feature type="region of interest" description="Disordered" evidence="1">
    <location>
        <begin position="1"/>
        <end position="101"/>
    </location>
</feature>
<gene>
    <name evidence="2" type="ORF">Ae201684_011877</name>
</gene>
<name>A0A6G0WTK1_9STRA</name>
<proteinExistence type="predicted"/>